<keyword evidence="6 10" id="KW-1133">Transmembrane helix</keyword>
<dbReference type="PANTHER" id="PTHR30266:SF2">
    <property type="entry name" value="LARGE-CONDUCTANCE MECHANOSENSITIVE CHANNEL"/>
    <property type="match status" value="1"/>
</dbReference>
<keyword evidence="7 10" id="KW-0406">Ion transport</keyword>
<comment type="function">
    <text evidence="10">Channel that opens in response to stretch forces in the membrane lipid bilayer. May participate in the regulation of osmotic pressure changes within the cell.</text>
</comment>
<keyword evidence="4 10" id="KW-1003">Cell membrane</keyword>
<dbReference type="PRINTS" id="PR01264">
    <property type="entry name" value="MECHCHANNEL"/>
</dbReference>
<proteinExistence type="inferred from homology"/>
<evidence type="ECO:0000256" key="3">
    <source>
        <dbReference type="ARBA" id="ARBA00022448"/>
    </source>
</evidence>
<protein>
    <recommendedName>
        <fullName evidence="10">Large-conductance mechanosensitive channel</fullName>
    </recommendedName>
</protein>
<dbReference type="RefSeq" id="WP_166142845.1">
    <property type="nucleotide sequence ID" value="NZ_JAANYN010000001.1"/>
</dbReference>
<evidence type="ECO:0000256" key="10">
    <source>
        <dbReference type="HAMAP-Rule" id="MF_00115"/>
    </source>
</evidence>
<comment type="subcellular location">
    <subcellularLocation>
        <location evidence="1 10">Cell membrane</location>
        <topology evidence="1 10">Multi-pass membrane protein</topology>
    </subcellularLocation>
</comment>
<evidence type="ECO:0000256" key="9">
    <source>
        <dbReference type="ARBA" id="ARBA00023303"/>
    </source>
</evidence>
<dbReference type="NCBIfam" id="NF001843">
    <property type="entry name" value="PRK00567.1-4"/>
    <property type="match status" value="1"/>
</dbReference>
<evidence type="ECO:0000256" key="1">
    <source>
        <dbReference type="ARBA" id="ARBA00004651"/>
    </source>
</evidence>
<dbReference type="EMBL" id="JAANYN010000001">
    <property type="protein sequence ID" value="NHE55707.1"/>
    <property type="molecule type" value="Genomic_DNA"/>
</dbReference>
<evidence type="ECO:0000313" key="12">
    <source>
        <dbReference type="Proteomes" id="UP000649799"/>
    </source>
</evidence>
<name>A0ABX0H2K2_9BACT</name>
<evidence type="ECO:0000313" key="11">
    <source>
        <dbReference type="EMBL" id="NHE55707.1"/>
    </source>
</evidence>
<evidence type="ECO:0000256" key="5">
    <source>
        <dbReference type="ARBA" id="ARBA00022692"/>
    </source>
</evidence>
<dbReference type="InterPro" id="IPR001185">
    <property type="entry name" value="MS_channel"/>
</dbReference>
<organism evidence="11 12">
    <name type="scientific">Cyclobacterium plantarum</name>
    <dbReference type="NCBI Taxonomy" id="2716263"/>
    <lineage>
        <taxon>Bacteria</taxon>
        <taxon>Pseudomonadati</taxon>
        <taxon>Bacteroidota</taxon>
        <taxon>Cytophagia</taxon>
        <taxon>Cytophagales</taxon>
        <taxon>Cyclobacteriaceae</taxon>
        <taxon>Cyclobacterium</taxon>
    </lineage>
</organism>
<comment type="caution">
    <text evidence="11">The sequence shown here is derived from an EMBL/GenBank/DDBJ whole genome shotgun (WGS) entry which is preliminary data.</text>
</comment>
<keyword evidence="12" id="KW-1185">Reference proteome</keyword>
<dbReference type="Proteomes" id="UP000649799">
    <property type="component" value="Unassembled WGS sequence"/>
</dbReference>
<evidence type="ECO:0000256" key="7">
    <source>
        <dbReference type="ARBA" id="ARBA00023065"/>
    </source>
</evidence>
<keyword evidence="5 10" id="KW-0812">Transmembrane</keyword>
<dbReference type="InterPro" id="IPR019823">
    <property type="entry name" value="Mechanosensitive_channel_CS"/>
</dbReference>
<keyword evidence="8 10" id="KW-0472">Membrane</keyword>
<evidence type="ECO:0000256" key="2">
    <source>
        <dbReference type="ARBA" id="ARBA00007254"/>
    </source>
</evidence>
<keyword evidence="9 10" id="KW-0407">Ion channel</keyword>
<accession>A0ABX0H2K2</accession>
<dbReference type="PANTHER" id="PTHR30266">
    <property type="entry name" value="MECHANOSENSITIVE CHANNEL MSCL"/>
    <property type="match status" value="1"/>
</dbReference>
<dbReference type="InterPro" id="IPR036019">
    <property type="entry name" value="MscL_channel"/>
</dbReference>
<reference evidence="11 12" key="1">
    <citation type="submission" date="2020-03" db="EMBL/GenBank/DDBJ databases">
        <title>Cyclobacterium plantarum sp. nov., a marine bacterium isolated from a coastal-marine wetland.</title>
        <authorList>
            <person name="Sanchez-Porro C."/>
            <person name="Ventosa A."/>
            <person name="Amoozegar M."/>
        </authorList>
    </citation>
    <scope>NUCLEOTIDE SEQUENCE [LARGE SCALE GENOMIC DNA]</scope>
    <source>
        <strain evidence="11 12">GBPx2</strain>
    </source>
</reference>
<keyword evidence="3 10" id="KW-0813">Transport</keyword>
<comment type="subunit">
    <text evidence="10">Homopentamer.</text>
</comment>
<dbReference type="NCBIfam" id="NF010557">
    <property type="entry name" value="PRK13952.1"/>
    <property type="match status" value="1"/>
</dbReference>
<comment type="similarity">
    <text evidence="2 10">Belongs to the MscL family.</text>
</comment>
<dbReference type="HAMAP" id="MF_00115">
    <property type="entry name" value="MscL"/>
    <property type="match status" value="1"/>
</dbReference>
<dbReference type="SUPFAM" id="SSF81330">
    <property type="entry name" value="Gated mechanosensitive channel"/>
    <property type="match status" value="1"/>
</dbReference>
<sequence length="140" mass="15054">MGLIKEFKDFAVRGNVVDLAVAVIIGAAFGKVVSSLVNDIIMPPIGLLVGGVDFTDLMVVLKDAYLDPAGTEIAAVTINYGNFIQFVVDFSIVALAVFMIVKLINNLKKKEEAAPTPPPPTVNKTEVLLEEIRDLLKKQG</sequence>
<gene>
    <name evidence="10 11" type="primary">mscL</name>
    <name evidence="11" type="ORF">G9Q97_02645</name>
</gene>
<dbReference type="Pfam" id="PF01741">
    <property type="entry name" value="MscL"/>
    <property type="match status" value="1"/>
</dbReference>
<feature type="transmembrane region" description="Helical" evidence="10">
    <location>
        <begin position="83"/>
        <end position="101"/>
    </location>
</feature>
<dbReference type="Gene3D" id="1.10.1200.120">
    <property type="entry name" value="Large-conductance mechanosensitive channel, MscL, domain 1"/>
    <property type="match status" value="1"/>
</dbReference>
<evidence type="ECO:0000256" key="6">
    <source>
        <dbReference type="ARBA" id="ARBA00022989"/>
    </source>
</evidence>
<evidence type="ECO:0000256" key="4">
    <source>
        <dbReference type="ARBA" id="ARBA00022475"/>
    </source>
</evidence>
<dbReference type="NCBIfam" id="TIGR00220">
    <property type="entry name" value="mscL"/>
    <property type="match status" value="1"/>
</dbReference>
<dbReference type="InterPro" id="IPR037673">
    <property type="entry name" value="MSC/AndL"/>
</dbReference>
<dbReference type="PROSITE" id="PS01327">
    <property type="entry name" value="MSCL"/>
    <property type="match status" value="1"/>
</dbReference>
<feature type="transmembrane region" description="Helical" evidence="10">
    <location>
        <begin position="12"/>
        <end position="33"/>
    </location>
</feature>
<evidence type="ECO:0000256" key="8">
    <source>
        <dbReference type="ARBA" id="ARBA00023136"/>
    </source>
</evidence>